<keyword evidence="9" id="KW-1185">Reference proteome</keyword>
<reference evidence="8 9" key="1">
    <citation type="submission" date="2024-09" db="EMBL/GenBank/DDBJ databases">
        <authorList>
            <person name="Sun Q."/>
            <person name="Mori K."/>
        </authorList>
    </citation>
    <scope>NUCLEOTIDE SEQUENCE [LARGE SCALE GENOMIC DNA]</scope>
    <source>
        <strain evidence="8 9">TBRC 1851</strain>
    </source>
</reference>
<dbReference type="EMBL" id="JBHMQT010000026">
    <property type="protein sequence ID" value="MFC0863211.1"/>
    <property type="molecule type" value="Genomic_DNA"/>
</dbReference>
<dbReference type="InterPro" id="IPR000092">
    <property type="entry name" value="Polyprenyl_synt"/>
</dbReference>
<dbReference type="PANTHER" id="PTHR12001">
    <property type="entry name" value="GERANYLGERANYL PYROPHOSPHATE SYNTHASE"/>
    <property type="match status" value="1"/>
</dbReference>
<evidence type="ECO:0000256" key="2">
    <source>
        <dbReference type="ARBA" id="ARBA00006706"/>
    </source>
</evidence>
<evidence type="ECO:0000313" key="8">
    <source>
        <dbReference type="EMBL" id="MFC0863211.1"/>
    </source>
</evidence>
<organism evidence="8 9">
    <name type="scientific">Sphaerimonospora cavernae</name>
    <dbReference type="NCBI Taxonomy" id="1740611"/>
    <lineage>
        <taxon>Bacteria</taxon>
        <taxon>Bacillati</taxon>
        <taxon>Actinomycetota</taxon>
        <taxon>Actinomycetes</taxon>
        <taxon>Streptosporangiales</taxon>
        <taxon>Streptosporangiaceae</taxon>
        <taxon>Sphaerimonospora</taxon>
    </lineage>
</organism>
<evidence type="ECO:0000256" key="3">
    <source>
        <dbReference type="ARBA" id="ARBA00022679"/>
    </source>
</evidence>
<comment type="caution">
    <text evidence="8">The sequence shown here is derived from an EMBL/GenBank/DDBJ whole genome shotgun (WGS) entry which is preliminary data.</text>
</comment>
<keyword evidence="5" id="KW-0460">Magnesium</keyword>
<evidence type="ECO:0000313" key="9">
    <source>
        <dbReference type="Proteomes" id="UP001589870"/>
    </source>
</evidence>
<keyword evidence="4" id="KW-0479">Metal-binding</keyword>
<evidence type="ECO:0000256" key="1">
    <source>
        <dbReference type="ARBA" id="ARBA00001946"/>
    </source>
</evidence>
<feature type="region of interest" description="Disordered" evidence="7">
    <location>
        <begin position="143"/>
        <end position="170"/>
    </location>
</feature>
<dbReference type="RefSeq" id="WP_394301375.1">
    <property type="nucleotide sequence ID" value="NZ_JBHMQT010000026.1"/>
</dbReference>
<name>A0ABV6U7V0_9ACTN</name>
<dbReference type="EC" id="2.5.1.-" evidence="8"/>
<dbReference type="GO" id="GO:0016740">
    <property type="term" value="F:transferase activity"/>
    <property type="evidence" value="ECO:0007669"/>
    <property type="project" value="UniProtKB-KW"/>
</dbReference>
<dbReference type="SFLD" id="SFLDG01017">
    <property type="entry name" value="Polyprenyl_Transferase_Like"/>
    <property type="match status" value="1"/>
</dbReference>
<feature type="compositionally biased region" description="Polar residues" evidence="7">
    <location>
        <begin position="1"/>
        <end position="12"/>
    </location>
</feature>
<comment type="similarity">
    <text evidence="2 6">Belongs to the FPP/GGPP synthase family.</text>
</comment>
<protein>
    <submittedName>
        <fullName evidence="8">Polyprenyl synthetase family protein</fullName>
        <ecNumber evidence="8">2.5.1.-</ecNumber>
    </submittedName>
</protein>
<feature type="compositionally biased region" description="Basic and acidic residues" evidence="7">
    <location>
        <begin position="148"/>
        <end position="165"/>
    </location>
</feature>
<gene>
    <name evidence="8" type="ORF">ACFHYQ_12990</name>
</gene>
<dbReference type="PANTHER" id="PTHR12001:SF85">
    <property type="entry name" value="SHORT CHAIN ISOPRENYL DIPHOSPHATE SYNTHASE"/>
    <property type="match status" value="1"/>
</dbReference>
<dbReference type="SFLD" id="SFLDS00005">
    <property type="entry name" value="Isoprenoid_Synthase_Type_I"/>
    <property type="match status" value="1"/>
</dbReference>
<dbReference type="PROSITE" id="PS00444">
    <property type="entry name" value="POLYPRENYL_SYNTHASE_2"/>
    <property type="match status" value="1"/>
</dbReference>
<evidence type="ECO:0000256" key="5">
    <source>
        <dbReference type="ARBA" id="ARBA00022842"/>
    </source>
</evidence>
<proteinExistence type="inferred from homology"/>
<keyword evidence="3 6" id="KW-0808">Transferase</keyword>
<dbReference type="SUPFAM" id="SSF48576">
    <property type="entry name" value="Terpenoid synthases"/>
    <property type="match status" value="1"/>
</dbReference>
<sequence>MTVETGQASIGHTTDERAGDQRAGDAVRKSPQDDMPDEAAERVRTLVDRRLTLFLDEHSAPVADPEVATAYRFLRTFILGGGKRVRPLLCYWGWRGAGGGDHEQIITVGAALELCHSGLLIHDDIMDGSELRRGRPALHRSLAGLRPAPDRDPHPDLHRDSHRGADVSGEPAGPSFGQAAAILLGTLTLAWSDELLSGCGAEPSRLRAAHALFDRLRTEVIAGQYLDILAQSRGPATVEEALTVVRYKTAKYTVERPLQIGGALAGAAPSLLDLYSRFGLPLGEAFQLRDDVLGMFGDPAETGKPVLDDLREGKHTILMAHARQRASGSDALHLSTWHGNPQLTEERAAELRQIVIDTGALAHVETMIGERAGEALRVLAAAPIEPYVKEGLAALTDRLVHRSR</sequence>
<dbReference type="CDD" id="cd00685">
    <property type="entry name" value="Trans_IPPS_HT"/>
    <property type="match status" value="1"/>
</dbReference>
<dbReference type="InterPro" id="IPR008949">
    <property type="entry name" value="Isoprenoid_synthase_dom_sf"/>
</dbReference>
<evidence type="ECO:0000256" key="7">
    <source>
        <dbReference type="SAM" id="MobiDB-lite"/>
    </source>
</evidence>
<dbReference type="PROSITE" id="PS00723">
    <property type="entry name" value="POLYPRENYL_SYNTHASE_1"/>
    <property type="match status" value="1"/>
</dbReference>
<feature type="region of interest" description="Disordered" evidence="7">
    <location>
        <begin position="1"/>
        <end position="38"/>
    </location>
</feature>
<comment type="cofactor">
    <cofactor evidence="1">
        <name>Mg(2+)</name>
        <dbReference type="ChEBI" id="CHEBI:18420"/>
    </cofactor>
</comment>
<feature type="compositionally biased region" description="Basic and acidic residues" evidence="7">
    <location>
        <begin position="13"/>
        <end position="32"/>
    </location>
</feature>
<dbReference type="Pfam" id="PF00348">
    <property type="entry name" value="polyprenyl_synt"/>
    <property type="match status" value="1"/>
</dbReference>
<dbReference type="Proteomes" id="UP001589870">
    <property type="component" value="Unassembled WGS sequence"/>
</dbReference>
<accession>A0ABV6U7V0</accession>
<evidence type="ECO:0000256" key="4">
    <source>
        <dbReference type="ARBA" id="ARBA00022723"/>
    </source>
</evidence>
<evidence type="ECO:0000256" key="6">
    <source>
        <dbReference type="RuleBase" id="RU004466"/>
    </source>
</evidence>
<dbReference type="InterPro" id="IPR033749">
    <property type="entry name" value="Polyprenyl_synt_CS"/>
</dbReference>
<dbReference type="Gene3D" id="1.10.600.10">
    <property type="entry name" value="Farnesyl Diphosphate Synthase"/>
    <property type="match status" value="1"/>
</dbReference>